<proteinExistence type="inferred from homology"/>
<dbReference type="Pfam" id="PF01925">
    <property type="entry name" value="TauE"/>
    <property type="match status" value="1"/>
</dbReference>
<reference evidence="9 10" key="1">
    <citation type="submission" date="2019-12" db="EMBL/GenBank/DDBJ databases">
        <authorList>
            <person name="Kim Y.S."/>
        </authorList>
    </citation>
    <scope>NUCLEOTIDE SEQUENCE [LARGE SCALE GENOMIC DNA]</scope>
    <source>
        <strain evidence="9 10">MMS17-SY077</strain>
    </source>
</reference>
<keyword evidence="10" id="KW-1185">Reference proteome</keyword>
<evidence type="ECO:0000256" key="7">
    <source>
        <dbReference type="ARBA" id="ARBA00023136"/>
    </source>
</evidence>
<evidence type="ECO:0000313" key="9">
    <source>
        <dbReference type="EMBL" id="MWB99776.1"/>
    </source>
</evidence>
<protein>
    <recommendedName>
        <fullName evidence="8">Probable membrane transporter protein</fullName>
    </recommendedName>
</protein>
<comment type="subcellular location">
    <subcellularLocation>
        <location evidence="1 8">Cell membrane</location>
        <topology evidence="1 8">Multi-pass membrane protein</topology>
    </subcellularLocation>
</comment>
<feature type="transmembrane region" description="Helical" evidence="8">
    <location>
        <begin position="68"/>
        <end position="87"/>
    </location>
</feature>
<keyword evidence="4 8" id="KW-1003">Cell membrane</keyword>
<evidence type="ECO:0000256" key="3">
    <source>
        <dbReference type="ARBA" id="ARBA00022448"/>
    </source>
</evidence>
<keyword evidence="5 8" id="KW-0812">Transmembrane</keyword>
<accession>A0A6I4NZN1</accession>
<dbReference type="AlphaFoldDB" id="A0A6I4NZN1"/>
<name>A0A6I4NZN1_9MICO</name>
<sequence>MLLPVLVSVFVGALAQRITGMGFALVASPALVLLLGPYDGVLVVNLCSVLSAALILPRVRRSIEWARLRVILPAAIAGCIVGAVVATVVSGPWMQLGIGALVVVALTATLLVPRLQSSEDGSGLAIGAGGVSGFMSATAGVGGPALSIYATATRWPQPTFAATAQPYFGSLALASFVAKLAASGWAVPTLEATAWLFVGLVLLAGVGVGEWLARYVSHRAARVGVIVVAYLGGLAAATDGLLELLG</sequence>
<comment type="caution">
    <text evidence="9">The sequence shown here is derived from an EMBL/GenBank/DDBJ whole genome shotgun (WGS) entry which is preliminary data.</text>
</comment>
<evidence type="ECO:0000256" key="5">
    <source>
        <dbReference type="ARBA" id="ARBA00022692"/>
    </source>
</evidence>
<feature type="transmembrane region" description="Helical" evidence="8">
    <location>
        <begin position="225"/>
        <end position="245"/>
    </location>
</feature>
<dbReference type="GO" id="GO:0005886">
    <property type="term" value="C:plasma membrane"/>
    <property type="evidence" value="ECO:0007669"/>
    <property type="project" value="UniProtKB-SubCell"/>
</dbReference>
<evidence type="ECO:0000256" key="6">
    <source>
        <dbReference type="ARBA" id="ARBA00022989"/>
    </source>
</evidence>
<evidence type="ECO:0000313" key="10">
    <source>
        <dbReference type="Proteomes" id="UP000438182"/>
    </source>
</evidence>
<feature type="transmembrane region" description="Helical" evidence="8">
    <location>
        <begin position="31"/>
        <end position="56"/>
    </location>
</feature>
<dbReference type="RefSeq" id="WP_160426344.1">
    <property type="nucleotide sequence ID" value="NZ_WSTA01000078.1"/>
</dbReference>
<feature type="transmembrane region" description="Helical" evidence="8">
    <location>
        <begin position="167"/>
        <end position="187"/>
    </location>
</feature>
<feature type="transmembrane region" description="Helical" evidence="8">
    <location>
        <begin position="124"/>
        <end position="147"/>
    </location>
</feature>
<feature type="transmembrane region" description="Helical" evidence="8">
    <location>
        <begin position="93"/>
        <end position="112"/>
    </location>
</feature>
<evidence type="ECO:0000256" key="1">
    <source>
        <dbReference type="ARBA" id="ARBA00004651"/>
    </source>
</evidence>
<dbReference type="InterPro" id="IPR052017">
    <property type="entry name" value="TSUP"/>
</dbReference>
<evidence type="ECO:0000256" key="4">
    <source>
        <dbReference type="ARBA" id="ARBA00022475"/>
    </source>
</evidence>
<dbReference type="PANTHER" id="PTHR30269">
    <property type="entry name" value="TRANSMEMBRANE PROTEIN YFCA"/>
    <property type="match status" value="1"/>
</dbReference>
<dbReference type="PANTHER" id="PTHR30269:SF37">
    <property type="entry name" value="MEMBRANE TRANSPORTER PROTEIN"/>
    <property type="match status" value="1"/>
</dbReference>
<organism evidence="9 10">
    <name type="scientific">Agromyces seonyuensis</name>
    <dbReference type="NCBI Taxonomy" id="2662446"/>
    <lineage>
        <taxon>Bacteria</taxon>
        <taxon>Bacillati</taxon>
        <taxon>Actinomycetota</taxon>
        <taxon>Actinomycetes</taxon>
        <taxon>Micrococcales</taxon>
        <taxon>Microbacteriaceae</taxon>
        <taxon>Agromyces</taxon>
    </lineage>
</organism>
<evidence type="ECO:0000256" key="8">
    <source>
        <dbReference type="RuleBase" id="RU363041"/>
    </source>
</evidence>
<comment type="similarity">
    <text evidence="2 8">Belongs to the 4-toluene sulfonate uptake permease (TSUP) (TC 2.A.102) family.</text>
</comment>
<evidence type="ECO:0000256" key="2">
    <source>
        <dbReference type="ARBA" id="ARBA00009142"/>
    </source>
</evidence>
<dbReference type="EMBL" id="WSTA01000078">
    <property type="protein sequence ID" value="MWB99776.1"/>
    <property type="molecule type" value="Genomic_DNA"/>
</dbReference>
<keyword evidence="3" id="KW-0813">Transport</keyword>
<dbReference type="InterPro" id="IPR002781">
    <property type="entry name" value="TM_pro_TauE-like"/>
</dbReference>
<gene>
    <name evidence="9" type="ORF">GB864_14585</name>
</gene>
<keyword evidence="7 8" id="KW-0472">Membrane</keyword>
<keyword evidence="6 8" id="KW-1133">Transmembrane helix</keyword>
<feature type="transmembrane region" description="Helical" evidence="8">
    <location>
        <begin position="194"/>
        <end position="213"/>
    </location>
</feature>
<dbReference type="Proteomes" id="UP000438182">
    <property type="component" value="Unassembled WGS sequence"/>
</dbReference>